<dbReference type="Proteomes" id="UP000321110">
    <property type="component" value="Unassembled WGS sequence"/>
</dbReference>
<sequence length="172" mass="18901">MRPETPRGIRNYNPGNIERTSTRWQGMALDQSGDSRFIVFSHPVWGIRAIARTLITYQDKHGLRTVQRIIQRWAPDSENNTVAYVAAVSARLHVGPGEAIDVFDYRTMLELVRAIVRHENGPGPLPEGDWYGEPMLAEGLALAGILRGVRHGDCMDAGGRATPGAVADEVSA</sequence>
<evidence type="ECO:0000313" key="2">
    <source>
        <dbReference type="Proteomes" id="UP000321110"/>
    </source>
</evidence>
<comment type="caution">
    <text evidence="1">The sequence shown here is derived from an EMBL/GenBank/DDBJ whole genome shotgun (WGS) entry which is preliminary data.</text>
</comment>
<gene>
    <name evidence="1" type="ORF">E6Q69_04080</name>
</gene>
<accession>A0A5C7WA06</accession>
<name>A0A5C7WA06_AQUAC</name>
<dbReference type="EMBL" id="SSFO01000070">
    <property type="protein sequence ID" value="TXI34346.1"/>
    <property type="molecule type" value="Genomic_DNA"/>
</dbReference>
<proteinExistence type="predicted"/>
<dbReference type="AlphaFoldDB" id="A0A5C7WA06"/>
<reference evidence="1 2" key="1">
    <citation type="submission" date="2018-09" db="EMBL/GenBank/DDBJ databases">
        <title>Metagenome Assembled Genomes from an Advanced Water Purification Facility.</title>
        <authorList>
            <person name="Stamps B.W."/>
            <person name="Spear J.R."/>
        </authorList>
    </citation>
    <scope>NUCLEOTIDE SEQUENCE [LARGE SCALE GENOMIC DNA]</scope>
    <source>
        <strain evidence="1">Bin_52_1</strain>
    </source>
</reference>
<evidence type="ECO:0000313" key="1">
    <source>
        <dbReference type="EMBL" id="TXI34346.1"/>
    </source>
</evidence>
<organism evidence="1 2">
    <name type="scientific">Aquipseudomonas alcaligenes</name>
    <name type="common">Pseudomonas alcaligenes</name>
    <dbReference type="NCBI Taxonomy" id="43263"/>
    <lineage>
        <taxon>Bacteria</taxon>
        <taxon>Pseudomonadati</taxon>
        <taxon>Pseudomonadota</taxon>
        <taxon>Gammaproteobacteria</taxon>
        <taxon>Pseudomonadales</taxon>
        <taxon>Pseudomonadaceae</taxon>
        <taxon>Aquipseudomonas</taxon>
    </lineage>
</organism>
<protein>
    <submittedName>
        <fullName evidence="1">Structural protein</fullName>
    </submittedName>
</protein>